<dbReference type="Proteomes" id="UP000007148">
    <property type="component" value="Unassembled WGS sequence"/>
</dbReference>
<dbReference type="InterPro" id="IPR017441">
    <property type="entry name" value="Protein_kinase_ATP_BS"/>
</dbReference>
<feature type="binding site" evidence="12">
    <location>
        <position position="55"/>
    </location>
    <ligand>
        <name>ATP</name>
        <dbReference type="ChEBI" id="CHEBI:30616"/>
    </ligand>
</feature>
<dbReference type="SMART" id="SM00220">
    <property type="entry name" value="S_TKc"/>
    <property type="match status" value="1"/>
</dbReference>
<feature type="domain" description="Protein kinase" evidence="14">
    <location>
        <begin position="26"/>
        <end position="290"/>
    </location>
</feature>
<dbReference type="InterPro" id="IPR011009">
    <property type="entry name" value="Kinase-like_dom_sf"/>
</dbReference>
<reference evidence="15 16" key="1">
    <citation type="journal article" date="2011" name="PLoS Pathog.">
        <title>Endophytic Life Strategies Decoded by Genome and Transcriptome Analyses of the Mutualistic Root Symbiont Piriformospora indica.</title>
        <authorList>
            <person name="Zuccaro A."/>
            <person name="Lahrmann U."/>
            <person name="Guldener U."/>
            <person name="Langen G."/>
            <person name="Pfiffi S."/>
            <person name="Biedenkopf D."/>
            <person name="Wong P."/>
            <person name="Samans B."/>
            <person name="Grimm C."/>
            <person name="Basiewicz M."/>
            <person name="Murat C."/>
            <person name="Martin F."/>
            <person name="Kogel K.H."/>
        </authorList>
    </citation>
    <scope>NUCLEOTIDE SEQUENCE [LARGE SCALE GENOMIC DNA]</scope>
    <source>
        <strain evidence="15 16">DSM 11827</strain>
    </source>
</reference>
<evidence type="ECO:0000256" key="7">
    <source>
        <dbReference type="ARBA" id="ARBA00022741"/>
    </source>
</evidence>
<keyword evidence="8 15" id="KW-0418">Kinase</keyword>
<feature type="compositionally biased region" description="Low complexity" evidence="13">
    <location>
        <begin position="546"/>
        <end position="557"/>
    </location>
</feature>
<evidence type="ECO:0000256" key="1">
    <source>
        <dbReference type="ARBA" id="ARBA00004266"/>
    </source>
</evidence>
<feature type="region of interest" description="Disordered" evidence="13">
    <location>
        <begin position="378"/>
        <end position="405"/>
    </location>
</feature>
<feature type="region of interest" description="Disordered" evidence="13">
    <location>
        <begin position="680"/>
        <end position="700"/>
    </location>
</feature>
<dbReference type="STRING" id="1109443.G4TJ78"/>
<dbReference type="OrthoDB" id="193931at2759"/>
<keyword evidence="16" id="KW-1185">Reference proteome</keyword>
<feature type="region of interest" description="Disordered" evidence="13">
    <location>
        <begin position="420"/>
        <end position="439"/>
    </location>
</feature>
<dbReference type="GO" id="GO:0005524">
    <property type="term" value="F:ATP binding"/>
    <property type="evidence" value="ECO:0007669"/>
    <property type="project" value="UniProtKB-UniRule"/>
</dbReference>
<dbReference type="EMBL" id="CAFZ01000116">
    <property type="protein sequence ID" value="CCA71372.1"/>
    <property type="molecule type" value="Genomic_DNA"/>
</dbReference>
<dbReference type="Gene3D" id="1.10.510.10">
    <property type="entry name" value="Transferase(Phosphotransferase) domain 1"/>
    <property type="match status" value="1"/>
</dbReference>
<comment type="catalytic activity">
    <reaction evidence="11">
        <text>L-seryl-[protein] + ATP = O-phospho-L-seryl-[protein] + ADP + H(+)</text>
        <dbReference type="Rhea" id="RHEA:17989"/>
        <dbReference type="Rhea" id="RHEA-COMP:9863"/>
        <dbReference type="Rhea" id="RHEA-COMP:11604"/>
        <dbReference type="ChEBI" id="CHEBI:15378"/>
        <dbReference type="ChEBI" id="CHEBI:29999"/>
        <dbReference type="ChEBI" id="CHEBI:30616"/>
        <dbReference type="ChEBI" id="CHEBI:83421"/>
        <dbReference type="ChEBI" id="CHEBI:456216"/>
        <dbReference type="EC" id="2.7.11.1"/>
    </reaction>
</comment>
<evidence type="ECO:0000313" key="16">
    <source>
        <dbReference type="Proteomes" id="UP000007148"/>
    </source>
</evidence>
<dbReference type="PROSITE" id="PS00107">
    <property type="entry name" value="PROTEIN_KINASE_ATP"/>
    <property type="match status" value="1"/>
</dbReference>
<organism evidence="15 16">
    <name type="scientific">Serendipita indica (strain DSM 11827)</name>
    <name type="common">Root endophyte fungus</name>
    <name type="synonym">Piriformospora indica</name>
    <dbReference type="NCBI Taxonomy" id="1109443"/>
    <lineage>
        <taxon>Eukaryota</taxon>
        <taxon>Fungi</taxon>
        <taxon>Dikarya</taxon>
        <taxon>Basidiomycota</taxon>
        <taxon>Agaricomycotina</taxon>
        <taxon>Agaricomycetes</taxon>
        <taxon>Sebacinales</taxon>
        <taxon>Serendipitaceae</taxon>
        <taxon>Serendipita</taxon>
    </lineage>
</organism>
<dbReference type="HOGENOM" id="CLU_009531_0_2_1"/>
<evidence type="ECO:0000256" key="8">
    <source>
        <dbReference type="ARBA" id="ARBA00022777"/>
    </source>
</evidence>
<evidence type="ECO:0000256" key="9">
    <source>
        <dbReference type="ARBA" id="ARBA00022840"/>
    </source>
</evidence>
<evidence type="ECO:0000256" key="13">
    <source>
        <dbReference type="SAM" id="MobiDB-lite"/>
    </source>
</evidence>
<evidence type="ECO:0000259" key="14">
    <source>
        <dbReference type="PROSITE" id="PS50011"/>
    </source>
</evidence>
<evidence type="ECO:0000256" key="4">
    <source>
        <dbReference type="ARBA" id="ARBA00022527"/>
    </source>
</evidence>
<dbReference type="GO" id="GO:0005935">
    <property type="term" value="C:cellular bud neck"/>
    <property type="evidence" value="ECO:0007669"/>
    <property type="project" value="UniProtKB-SubCell"/>
</dbReference>
<comment type="similarity">
    <text evidence="2">Belongs to the protein kinase superfamily. CAMK Ser/Thr protein kinase family. NIM1 subfamily.</text>
</comment>
<dbReference type="InParanoid" id="G4TJ78"/>
<dbReference type="SUPFAM" id="SSF56112">
    <property type="entry name" value="Protein kinase-like (PK-like)"/>
    <property type="match status" value="1"/>
</dbReference>
<keyword evidence="4 15" id="KW-0723">Serine/threonine-protein kinase</keyword>
<evidence type="ECO:0000256" key="2">
    <source>
        <dbReference type="ARBA" id="ARBA00010791"/>
    </source>
</evidence>
<evidence type="ECO:0000313" key="15">
    <source>
        <dbReference type="EMBL" id="CCA71372.1"/>
    </source>
</evidence>
<evidence type="ECO:0000256" key="10">
    <source>
        <dbReference type="ARBA" id="ARBA00047899"/>
    </source>
</evidence>
<dbReference type="GO" id="GO:0035556">
    <property type="term" value="P:intracellular signal transduction"/>
    <property type="evidence" value="ECO:0007669"/>
    <property type="project" value="TreeGrafter"/>
</dbReference>
<dbReference type="PROSITE" id="PS50011">
    <property type="entry name" value="PROTEIN_KINASE_DOM"/>
    <property type="match status" value="1"/>
</dbReference>
<accession>G4TJ78</accession>
<dbReference type="GO" id="GO:0005940">
    <property type="term" value="C:septin ring"/>
    <property type="evidence" value="ECO:0007669"/>
    <property type="project" value="UniProtKB-ARBA"/>
</dbReference>
<dbReference type="FunFam" id="1.10.510.10:FF:000394">
    <property type="entry name" value="Serine/threonine-protein kinase HSL1"/>
    <property type="match status" value="1"/>
</dbReference>
<dbReference type="GO" id="GO:0004674">
    <property type="term" value="F:protein serine/threonine kinase activity"/>
    <property type="evidence" value="ECO:0007669"/>
    <property type="project" value="UniProtKB-KW"/>
</dbReference>
<name>G4TJ78_SERID</name>
<comment type="catalytic activity">
    <reaction evidence="10">
        <text>L-threonyl-[protein] + ATP = O-phospho-L-threonyl-[protein] + ADP + H(+)</text>
        <dbReference type="Rhea" id="RHEA:46608"/>
        <dbReference type="Rhea" id="RHEA-COMP:11060"/>
        <dbReference type="Rhea" id="RHEA-COMP:11605"/>
        <dbReference type="ChEBI" id="CHEBI:15378"/>
        <dbReference type="ChEBI" id="CHEBI:30013"/>
        <dbReference type="ChEBI" id="CHEBI:30616"/>
        <dbReference type="ChEBI" id="CHEBI:61977"/>
        <dbReference type="ChEBI" id="CHEBI:456216"/>
        <dbReference type="EC" id="2.7.11.1"/>
    </reaction>
</comment>
<keyword evidence="5" id="KW-0597">Phosphoprotein</keyword>
<dbReference type="EC" id="2.7.11.1" evidence="3"/>
<feature type="region of interest" description="Disordered" evidence="13">
    <location>
        <begin position="1"/>
        <end position="20"/>
    </location>
</feature>
<feature type="compositionally biased region" description="Acidic residues" evidence="13">
    <location>
        <begin position="521"/>
        <end position="530"/>
    </location>
</feature>
<evidence type="ECO:0000256" key="5">
    <source>
        <dbReference type="ARBA" id="ARBA00022553"/>
    </source>
</evidence>
<evidence type="ECO:0000256" key="12">
    <source>
        <dbReference type="PROSITE-ProRule" id="PRU10141"/>
    </source>
</evidence>
<protein>
    <recommendedName>
        <fullName evidence="3">non-specific serine/threonine protein kinase</fullName>
        <ecNumber evidence="3">2.7.11.1</ecNumber>
    </recommendedName>
</protein>
<feature type="compositionally biased region" description="Polar residues" evidence="13">
    <location>
        <begin position="532"/>
        <end position="545"/>
    </location>
</feature>
<dbReference type="CDD" id="cd14081">
    <property type="entry name" value="STKc_BRSK1_2"/>
    <property type="match status" value="1"/>
</dbReference>
<gene>
    <name evidence="15" type="ORF">PIIN_05311</name>
</gene>
<feature type="region of interest" description="Disordered" evidence="13">
    <location>
        <begin position="521"/>
        <end position="661"/>
    </location>
</feature>
<comment type="caution">
    <text evidence="15">The sequence shown here is derived from an EMBL/GenBank/DDBJ whole genome shotgun (WGS) entry which is preliminary data.</text>
</comment>
<dbReference type="InterPro" id="IPR000719">
    <property type="entry name" value="Prot_kinase_dom"/>
</dbReference>
<keyword evidence="6" id="KW-0808">Transferase</keyword>
<dbReference type="PANTHER" id="PTHR24346">
    <property type="entry name" value="MAP/MICROTUBULE AFFINITY-REGULATING KINASE"/>
    <property type="match status" value="1"/>
</dbReference>
<dbReference type="PROSITE" id="PS00108">
    <property type="entry name" value="PROTEIN_KINASE_ST"/>
    <property type="match status" value="1"/>
</dbReference>
<evidence type="ECO:0000256" key="11">
    <source>
        <dbReference type="ARBA" id="ARBA00048679"/>
    </source>
</evidence>
<dbReference type="PANTHER" id="PTHR24346:SF110">
    <property type="entry name" value="NON-SPECIFIC SERINE_THREONINE PROTEIN KINASE"/>
    <property type="match status" value="1"/>
</dbReference>
<proteinExistence type="inferred from homology"/>
<feature type="compositionally biased region" description="Polar residues" evidence="13">
    <location>
        <begin position="599"/>
        <end position="622"/>
    </location>
</feature>
<feature type="compositionally biased region" description="Low complexity" evidence="13">
    <location>
        <begin position="640"/>
        <end position="655"/>
    </location>
</feature>
<comment type="subcellular location">
    <subcellularLocation>
        <location evidence="1">Bud neck</location>
    </subcellularLocation>
</comment>
<dbReference type="InterPro" id="IPR008271">
    <property type="entry name" value="Ser/Thr_kinase_AS"/>
</dbReference>
<dbReference type="OMA" id="HRDIAIF"/>
<dbReference type="Pfam" id="PF00069">
    <property type="entry name" value="Pkinase"/>
    <property type="match status" value="1"/>
</dbReference>
<evidence type="ECO:0000256" key="3">
    <source>
        <dbReference type="ARBA" id="ARBA00012513"/>
    </source>
</evidence>
<keyword evidence="9 12" id="KW-0067">ATP-binding</keyword>
<evidence type="ECO:0000256" key="6">
    <source>
        <dbReference type="ARBA" id="ARBA00022679"/>
    </source>
</evidence>
<dbReference type="AlphaFoldDB" id="G4TJ78"/>
<keyword evidence="7 12" id="KW-0547">Nucleotide-binding</keyword>
<dbReference type="eggNOG" id="KOG0588">
    <property type="taxonomic scope" value="Eukaryota"/>
</dbReference>
<sequence length="844" mass="93048">MSPTNDASHTPKRTRRNADPRMIGSWKLGKTIGKGSSGRVKIARHVKTGEYAAVKIVSKQALVTSRLSMAGISEHADKILLAIEREIVLMKLIDHPNILSLYDVWETPNELYLILEYVPNGELFDHLVAKGRLSMEEALQYFQQIISAVDYCHRFNIAHRDLKPENLLLDRDYNIKVADFGMAAWEGGTGMLETSCGSPHYASPEVVQGKAYKGCISDVWSCGVILYALLVGRLPFDDDNIRRLLEKVKRGAFVMPIDVPLAAQDLLARMLEKDVDKRITVQQILVHPWFTCRSPKPLRAPMIPPPSPTSIIRPVKSVTDIDADLFASLRTLWHGTSDEQIIDGLLNEEKTWEKAVYHLLLQYRTKRLEDYGGEFETPVPLVPKEKPLPERPPVSPVQDLPQDTVSNTKPQELAVTAPLRLSTPAGPRPPPVVAKQQSTLREKPPMTIQIVVPDVGLNRAISDDSPKLPSIPLTTLGGESIEQFFTRIVDTTNKHPHPASELVPPKDVRLAAIVVEDDDGRFADAEDDTSISERSSPCSSVMTRKSSATTSATSTTSGRASPVGLGISTQLRGHPVTGPRAQVFNSSRNRRQSIPVRAPSQSTGSPRSMDQNATVPTSQPLVHSSEKENSNSVRSKVRPRAGTTSTTTIRPTPGGASLERRRTLGDRHVQIVLPGEDSAMRKNQTHPGIHTPQKERRSSLSAPVIEKATWFGNLFKFKPASFNLLSVYDMTATRDESRRLLTGMGVLVTVEISGHLSCHFTGAVDPSGVMATVKPAKFRVEFHGVIRSQSVSGFITSVQMIQEKGAFSTCKLLYNRLRREWELDAPVSILKTPKTPGGFNESSA</sequence>